<feature type="compositionally biased region" description="Basic and acidic residues" evidence="1">
    <location>
        <begin position="895"/>
        <end position="907"/>
    </location>
</feature>
<feature type="compositionally biased region" description="Basic and acidic residues" evidence="1">
    <location>
        <begin position="1511"/>
        <end position="1523"/>
    </location>
</feature>
<feature type="compositionally biased region" description="Basic and acidic residues" evidence="1">
    <location>
        <begin position="506"/>
        <end position="532"/>
    </location>
</feature>
<feature type="compositionally biased region" description="Basic residues" evidence="1">
    <location>
        <begin position="103"/>
        <end position="118"/>
    </location>
</feature>
<feature type="compositionally biased region" description="Acidic residues" evidence="1">
    <location>
        <begin position="795"/>
        <end position="814"/>
    </location>
</feature>
<feature type="compositionally biased region" description="Polar residues" evidence="1">
    <location>
        <begin position="910"/>
        <end position="944"/>
    </location>
</feature>
<feature type="compositionally biased region" description="Basic and acidic residues" evidence="1">
    <location>
        <begin position="1340"/>
        <end position="1359"/>
    </location>
</feature>
<dbReference type="InterPro" id="IPR031440">
    <property type="entry name" value="DUF4670"/>
</dbReference>
<feature type="region of interest" description="Disordered" evidence="1">
    <location>
        <begin position="384"/>
        <end position="434"/>
    </location>
</feature>
<feature type="compositionally biased region" description="Basic and acidic residues" evidence="1">
    <location>
        <begin position="1566"/>
        <end position="1632"/>
    </location>
</feature>
<protein>
    <submittedName>
        <fullName evidence="2">Uncharacterized protein</fullName>
    </submittedName>
</protein>
<feature type="region of interest" description="Disordered" evidence="1">
    <location>
        <begin position="629"/>
        <end position="654"/>
    </location>
</feature>
<gene>
    <name evidence="2" type="ORF">FSP39_010092</name>
</gene>
<dbReference type="PANTHER" id="PTHR21937:SF5">
    <property type="entry name" value="GENE 973-RELATED"/>
    <property type="match status" value="1"/>
</dbReference>
<feature type="compositionally biased region" description="Basic and acidic residues" evidence="1">
    <location>
        <begin position="1390"/>
        <end position="1407"/>
    </location>
</feature>
<feature type="region of interest" description="Disordered" evidence="1">
    <location>
        <begin position="1712"/>
        <end position="1754"/>
    </location>
</feature>
<organism evidence="2 3">
    <name type="scientific">Pinctada imbricata</name>
    <name type="common">Atlantic pearl-oyster</name>
    <name type="synonym">Pinctada martensii</name>
    <dbReference type="NCBI Taxonomy" id="66713"/>
    <lineage>
        <taxon>Eukaryota</taxon>
        <taxon>Metazoa</taxon>
        <taxon>Spiralia</taxon>
        <taxon>Lophotrochozoa</taxon>
        <taxon>Mollusca</taxon>
        <taxon>Bivalvia</taxon>
        <taxon>Autobranchia</taxon>
        <taxon>Pteriomorphia</taxon>
        <taxon>Pterioida</taxon>
        <taxon>Pterioidea</taxon>
        <taxon>Pteriidae</taxon>
        <taxon>Pinctada</taxon>
    </lineage>
</organism>
<feature type="region of interest" description="Disordered" evidence="1">
    <location>
        <begin position="483"/>
        <end position="612"/>
    </location>
</feature>
<keyword evidence="3" id="KW-1185">Reference proteome</keyword>
<accession>A0AA88XDK2</accession>
<dbReference type="Proteomes" id="UP001186944">
    <property type="component" value="Unassembled WGS sequence"/>
</dbReference>
<feature type="compositionally biased region" description="Basic and acidic residues" evidence="1">
    <location>
        <begin position="1641"/>
        <end position="1699"/>
    </location>
</feature>
<feature type="compositionally biased region" description="Pro residues" evidence="1">
    <location>
        <begin position="1413"/>
        <end position="1423"/>
    </location>
</feature>
<feature type="compositionally biased region" description="Basic and acidic residues" evidence="1">
    <location>
        <begin position="1322"/>
        <end position="1333"/>
    </location>
</feature>
<feature type="compositionally biased region" description="Basic and acidic residues" evidence="1">
    <location>
        <begin position="983"/>
        <end position="1002"/>
    </location>
</feature>
<dbReference type="CDD" id="cd22249">
    <property type="entry name" value="UDM1_RNF168_RNF169-like"/>
    <property type="match status" value="1"/>
</dbReference>
<feature type="compositionally biased region" description="Pro residues" evidence="1">
    <location>
        <begin position="1026"/>
        <end position="1051"/>
    </location>
</feature>
<feature type="compositionally biased region" description="Acidic residues" evidence="1">
    <location>
        <begin position="1309"/>
        <end position="1318"/>
    </location>
</feature>
<feature type="compositionally biased region" description="Low complexity" evidence="1">
    <location>
        <begin position="533"/>
        <end position="553"/>
    </location>
</feature>
<feature type="compositionally biased region" description="Pro residues" evidence="1">
    <location>
        <begin position="1481"/>
        <end position="1493"/>
    </location>
</feature>
<dbReference type="Pfam" id="PF15709">
    <property type="entry name" value="DUF4670"/>
    <property type="match status" value="1"/>
</dbReference>
<feature type="compositionally biased region" description="Acidic residues" evidence="1">
    <location>
        <begin position="630"/>
        <end position="639"/>
    </location>
</feature>
<evidence type="ECO:0000313" key="3">
    <source>
        <dbReference type="Proteomes" id="UP001186944"/>
    </source>
</evidence>
<feature type="compositionally biased region" description="Acidic residues" evidence="1">
    <location>
        <begin position="1540"/>
        <end position="1558"/>
    </location>
</feature>
<dbReference type="PANTHER" id="PTHR21937">
    <property type="entry name" value="CCDC66 DOMAIN-CONTAINING PROTEIN"/>
    <property type="match status" value="1"/>
</dbReference>
<feature type="compositionally biased region" description="Low complexity" evidence="1">
    <location>
        <begin position="562"/>
        <end position="576"/>
    </location>
</feature>
<evidence type="ECO:0000256" key="1">
    <source>
        <dbReference type="SAM" id="MobiDB-lite"/>
    </source>
</evidence>
<feature type="compositionally biased region" description="Basic and acidic residues" evidence="1">
    <location>
        <begin position="1266"/>
        <end position="1278"/>
    </location>
</feature>
<feature type="compositionally biased region" description="Polar residues" evidence="1">
    <location>
        <begin position="858"/>
        <end position="873"/>
    </location>
</feature>
<feature type="compositionally biased region" description="Basic and acidic residues" evidence="1">
    <location>
        <begin position="720"/>
        <end position="736"/>
    </location>
</feature>
<feature type="region of interest" description="Disordered" evidence="1">
    <location>
        <begin position="101"/>
        <end position="125"/>
    </location>
</feature>
<feature type="region of interest" description="Disordered" evidence="1">
    <location>
        <begin position="719"/>
        <end position="1075"/>
    </location>
</feature>
<sequence>MMVGGSSALNLSLLSRGVGEVSKNGHEKIDVVFEPQDYYNFVDSPSRVYLPPIQPSYTFEGPQFSTTSGHSKKPNHEAHIPKTFTTRKGALLLYSEDLAQRTRPTHHDRRSHFHHDHSHHLDERASHLSRSADEIDLRTVDDLAKSILSYGSQFEQYDEEKGMYLKFVHGRRKRDYFDRQIRPGFSAKRYLSSWTKCWDDQVLEKVISKGYLTEKSLFYYNPLMPHLQRRLNDDMSHYPTPYKLMRSMLMSPGSLSGYTFYRVRPESAETIATQDIETFGVQASQDAGASIRVISTKDGVQREVTYASLDRRAQEEVLTDLLVKSAVHYAMKKQQEFMDDSIARAMESGKIQEVPEERQTPVSVPQFDMKDAVESLLDAKKSGKNVLDTDFPDDKSHISEKSGSLRAKPPKHKRHGRDKQVTSRSTSPGGVEEHREYIGNIPVVQLKDGSGSPSSIPQLPQIPGALPLTPIGEASREQTTVVPLPPIKTDGQEEEEWNTGGGYPSKDQEERIHVEVSDSTSDKHKKDKKSMEGVHVVPSGGHSSSESMVSGASGKHGKPQWKGSQQSLKSVGSKKGSGSHEEAASLKGSVIIGPGDEPINVGGSIQPHARPDHVDTVQDANKVFGRDLLSDESDVDEPDEWKHSKKLPRGQRDALKNFANKREIDYTSGDIDATLSINSWSYLPRDSEPEFEGIKKSSSVKSLPIIQDSLYKDITILSRATEKTEPPESVLGREDTGVPPIGEDSSDPTPGYPTPAVTSMSQDPTLGLSDSALTTPLGRGTGVQETPFTLPELALQEEEEIAKEEDVPEEDEDVQESKESSRSKPSKVSIISAQGLSPSDSKMSRSRSQSLADGKMSRAQSETKLSRSRSQSVADGKLSRAQSEKMTPRVPSVAEEARAGSDQEGKKSRTQSVAGSRSQSVAEGKGSRSQSITEGKLSRSQSRVESVLSRRASRQSMLEGDDATQALKEALENMEIKEDESEDRTTDKEEEKEEVFEKTEEGDKTEDDLQVVGEQILKPIDEKEPTPPPPEVPSTPEPSPVDEPSKPPSPQPIEEEVEEKVEEEEDEGQKLSEQQIVDALTDHAQQIANNILSRSNSGRDLEDDVRKAANLWMDTHPVRHISRSQSVQDQLQASIVEEVVESQRRKSAGPTAGEYRELIRENLKTALSSVSGGGDIPIDAEVSPELLDALAKESVSPEDLEVVQDEETGKTVIRSKSQLSMTLGGVKEGHIYVPVAKNGQKVQGSIPDRQSNADIGELAVIHYGEKESVKDESEKSPSEKSVSLKSARSASEKGSKTKSQPPSIMGESIAEEEGEIPQDDAASEKKSRVSFKEEEQEEDEFKKAVEEIEKAEEKSEKSSKAPSKVGSTPDGKKSKASSATEKPPAAPTPKKKEEFVVGKVDTKDDIKALYGQPDPPPKEPSPPTMGKDEKSSKSASTAKQSEISKEDMADIQKGFQDEISKLMGKKPKAGDVKGKPKPKKLPSPPKKAPPAQPAKPKGKGKPQKESVASKPESEESFEFHFVRDSPSPSPPPQAPSIPSLEEEPEDEDEEIPDDEDDEAARLRMISNKEARAAKRAAQAEKRRQEVEKRRREREEQLKREKEEFERQQNLKAELEEERKKAEEARRLRKEKEREEEEREEKEELERARRRKMEEEREKRRKEEYAKKLEEMKKKQLEEEARKHEEMLRKQKEEEERRQAELEMMAQMAEAERIEYERKKKEEEEERLKREEEERKKREEEAQKAMEEARRLAEEMARRQAEMEARLKFTRTLQVEAKGLEHSQDITRAFVFSYFELLQWLGLDIPEFELLKLNQY</sequence>
<proteinExistence type="predicted"/>
<name>A0AA88XDK2_PINIB</name>
<feature type="compositionally biased region" description="Basic residues" evidence="1">
    <location>
        <begin position="408"/>
        <end position="417"/>
    </location>
</feature>
<evidence type="ECO:0000313" key="2">
    <source>
        <dbReference type="EMBL" id="KAK3082961.1"/>
    </source>
</evidence>
<reference evidence="2" key="1">
    <citation type="submission" date="2019-08" db="EMBL/GenBank/DDBJ databases">
        <title>The improved chromosome-level genome for the pearl oyster Pinctada fucata martensii using PacBio sequencing and Hi-C.</title>
        <authorList>
            <person name="Zheng Z."/>
        </authorList>
    </citation>
    <scope>NUCLEOTIDE SEQUENCE</scope>
    <source>
        <strain evidence="2">ZZ-2019</strain>
        <tissue evidence="2">Adductor muscle</tissue>
    </source>
</reference>
<dbReference type="EMBL" id="VSWD01000014">
    <property type="protein sequence ID" value="KAK3082961.1"/>
    <property type="molecule type" value="Genomic_DNA"/>
</dbReference>
<comment type="caution">
    <text evidence="2">The sequence shown here is derived from an EMBL/GenBank/DDBJ whole genome shotgun (WGS) entry which is preliminary data.</text>
</comment>
<feature type="region of interest" description="Disordered" evidence="1">
    <location>
        <begin position="1266"/>
        <end position="1699"/>
    </location>
</feature>
<feature type="compositionally biased region" description="Low complexity" evidence="1">
    <location>
        <begin position="826"/>
        <end position="850"/>
    </location>
</feature>
<feature type="compositionally biased region" description="Acidic residues" evidence="1">
    <location>
        <begin position="1053"/>
        <end position="1067"/>
    </location>
</feature>
<feature type="compositionally biased region" description="Basic and acidic residues" evidence="1">
    <location>
        <begin position="1442"/>
        <end position="1460"/>
    </location>
</feature>